<comment type="caution">
    <text evidence="2">The sequence shown here is derived from an EMBL/GenBank/DDBJ whole genome shotgun (WGS) entry which is preliminary data.</text>
</comment>
<dbReference type="Proteomes" id="UP000324222">
    <property type="component" value="Unassembled WGS sequence"/>
</dbReference>
<feature type="compositionally biased region" description="Basic and acidic residues" evidence="1">
    <location>
        <begin position="366"/>
        <end position="376"/>
    </location>
</feature>
<dbReference type="OrthoDB" id="6512841at2759"/>
<organism evidence="2 3">
    <name type="scientific">Portunus trituberculatus</name>
    <name type="common">Swimming crab</name>
    <name type="synonym">Neptunus trituberculatus</name>
    <dbReference type="NCBI Taxonomy" id="210409"/>
    <lineage>
        <taxon>Eukaryota</taxon>
        <taxon>Metazoa</taxon>
        <taxon>Ecdysozoa</taxon>
        <taxon>Arthropoda</taxon>
        <taxon>Crustacea</taxon>
        <taxon>Multicrustacea</taxon>
        <taxon>Malacostraca</taxon>
        <taxon>Eumalacostraca</taxon>
        <taxon>Eucarida</taxon>
        <taxon>Decapoda</taxon>
        <taxon>Pleocyemata</taxon>
        <taxon>Brachyura</taxon>
        <taxon>Eubrachyura</taxon>
        <taxon>Portunoidea</taxon>
        <taxon>Portunidae</taxon>
        <taxon>Portuninae</taxon>
        <taxon>Portunus</taxon>
    </lineage>
</organism>
<name>A0A5B7FKA6_PORTR</name>
<feature type="region of interest" description="Disordered" evidence="1">
    <location>
        <begin position="180"/>
        <end position="270"/>
    </location>
</feature>
<evidence type="ECO:0000313" key="2">
    <source>
        <dbReference type="EMBL" id="MPC47801.1"/>
    </source>
</evidence>
<feature type="compositionally biased region" description="Basic and acidic residues" evidence="1">
    <location>
        <begin position="209"/>
        <end position="220"/>
    </location>
</feature>
<feature type="compositionally biased region" description="Polar residues" evidence="1">
    <location>
        <begin position="346"/>
        <end position="355"/>
    </location>
</feature>
<protein>
    <submittedName>
        <fullName evidence="2">Uncharacterized protein</fullName>
    </submittedName>
</protein>
<dbReference type="EMBL" id="VSRR010007928">
    <property type="protein sequence ID" value="MPC47801.1"/>
    <property type="molecule type" value="Genomic_DNA"/>
</dbReference>
<gene>
    <name evidence="2" type="ORF">E2C01_041559</name>
</gene>
<feature type="region of interest" description="Disordered" evidence="1">
    <location>
        <begin position="321"/>
        <end position="376"/>
    </location>
</feature>
<sequence length="376" mass="41069">MVTGDGGTVAHHSRTREAQRDMVRLDFLVASAGRPRRSPSSATVRQFPDRVRGLIPSFLGRGPGPRLARAPSGHAVCVRGDQRPATGEFTGHSGTHLARTHDFCTILSSVCHFPASCLSRALVDVDCTYSITLYSTPLPEPLWRYSLRSTLDTRGARIVETVAKKPASQENIIEAEIRAQQQREDEMRRHQTIKSTEVREKGASSPASHDSDEGFVDRLEVTGPHPTLATAPGYTHTIPGTDGEPVIYDAVSPPPTEYLSDRSTPTPSNPPVTTITTAATTVTPVASTTPNATEARIALEIRELKEREDELRQMREELMSSRENLLDDEEVRSSASREQLLEDHLTSLTTTTDEGNFSECGDPASSEDKSSDGSNR</sequence>
<proteinExistence type="predicted"/>
<accession>A0A5B7FKA6</accession>
<dbReference type="AlphaFoldDB" id="A0A5B7FKA6"/>
<evidence type="ECO:0000256" key="1">
    <source>
        <dbReference type="SAM" id="MobiDB-lite"/>
    </source>
</evidence>
<feature type="compositionally biased region" description="Basic and acidic residues" evidence="1">
    <location>
        <begin position="180"/>
        <end position="189"/>
    </location>
</feature>
<keyword evidence="3" id="KW-1185">Reference proteome</keyword>
<evidence type="ECO:0000313" key="3">
    <source>
        <dbReference type="Proteomes" id="UP000324222"/>
    </source>
</evidence>
<reference evidence="2 3" key="1">
    <citation type="submission" date="2019-05" db="EMBL/GenBank/DDBJ databases">
        <title>Another draft genome of Portunus trituberculatus and its Hox gene families provides insights of decapod evolution.</title>
        <authorList>
            <person name="Jeong J.-H."/>
            <person name="Song I."/>
            <person name="Kim S."/>
            <person name="Choi T."/>
            <person name="Kim D."/>
            <person name="Ryu S."/>
            <person name="Kim W."/>
        </authorList>
    </citation>
    <scope>NUCLEOTIDE SEQUENCE [LARGE SCALE GENOMIC DNA]</scope>
    <source>
        <tissue evidence="2">Muscle</tissue>
    </source>
</reference>